<dbReference type="AlphaFoldDB" id="A0A7R9Z9J4"/>
<organism evidence="2">
    <name type="scientific">Pseudictyota dubia</name>
    <dbReference type="NCBI Taxonomy" id="2749911"/>
    <lineage>
        <taxon>Eukaryota</taxon>
        <taxon>Sar</taxon>
        <taxon>Stramenopiles</taxon>
        <taxon>Ochrophyta</taxon>
        <taxon>Bacillariophyta</taxon>
        <taxon>Mediophyceae</taxon>
        <taxon>Biddulphiophycidae</taxon>
        <taxon>Eupodiscales</taxon>
        <taxon>Odontellaceae</taxon>
        <taxon>Pseudictyota</taxon>
    </lineage>
</organism>
<feature type="region of interest" description="Disordered" evidence="1">
    <location>
        <begin position="1"/>
        <end position="26"/>
    </location>
</feature>
<feature type="region of interest" description="Disordered" evidence="1">
    <location>
        <begin position="155"/>
        <end position="181"/>
    </location>
</feature>
<dbReference type="EMBL" id="HBED01023479">
    <property type="protein sequence ID" value="CAD8312876.1"/>
    <property type="molecule type" value="Transcribed_RNA"/>
</dbReference>
<reference evidence="2" key="1">
    <citation type="submission" date="2021-01" db="EMBL/GenBank/DDBJ databases">
        <authorList>
            <person name="Corre E."/>
            <person name="Pelletier E."/>
            <person name="Niang G."/>
            <person name="Scheremetjew M."/>
            <person name="Finn R."/>
            <person name="Kale V."/>
            <person name="Holt S."/>
            <person name="Cochrane G."/>
            <person name="Meng A."/>
            <person name="Brown T."/>
            <person name="Cohen L."/>
        </authorList>
    </citation>
    <scope>NUCLEOTIDE SEQUENCE</scope>
    <source>
        <strain evidence="2">CCMP147</strain>
    </source>
</reference>
<evidence type="ECO:0000256" key="1">
    <source>
        <dbReference type="SAM" id="MobiDB-lite"/>
    </source>
</evidence>
<feature type="region of interest" description="Disordered" evidence="1">
    <location>
        <begin position="40"/>
        <end position="75"/>
    </location>
</feature>
<protein>
    <submittedName>
        <fullName evidence="2">Uncharacterized protein</fullName>
    </submittedName>
</protein>
<name>A0A7R9Z9J4_9STRA</name>
<accession>A0A7R9Z9J4</accession>
<sequence length="282" mass="31744">MNGSSLRQAKEQKHSAHPSAYPSVYNSRYVSNQRRIGTISERSFFHENDFPPPAAEADRKRDTPIMLPPPSPISSAVAEQPHIVSTPSVPKGKRGDPRMHRAVALRMGNPQMTLLDALVQGGFVFPGVGQPGASDRNIRDSDGVLLYQRKNQLNRRLRQERRKQEERPSKEDVKHDEEEAVPSTAAIASVKMQAKERTYEEKHSTDRHNNNYHEQLADINKFPGEFCPPARVLSSLKKRSHSDNRSNGGGVKRSFHESFLSLPDDIEDEMLGNNYIGESRNS</sequence>
<evidence type="ECO:0000313" key="2">
    <source>
        <dbReference type="EMBL" id="CAD8312876.1"/>
    </source>
</evidence>
<proteinExistence type="predicted"/>
<gene>
    <name evidence="2" type="ORF">TDUB1175_LOCUS11665</name>
</gene>
<feature type="compositionally biased region" description="Basic and acidic residues" evidence="1">
    <location>
        <begin position="162"/>
        <end position="177"/>
    </location>
</feature>